<dbReference type="AlphaFoldDB" id="A0AAE1F074"/>
<comment type="caution">
    <text evidence="2">The sequence shown here is derived from an EMBL/GenBank/DDBJ whole genome shotgun (WGS) entry which is preliminary data.</text>
</comment>
<evidence type="ECO:0000313" key="3">
    <source>
        <dbReference type="Proteomes" id="UP001286313"/>
    </source>
</evidence>
<keyword evidence="1" id="KW-0472">Membrane</keyword>
<reference evidence="2" key="1">
    <citation type="submission" date="2023-10" db="EMBL/GenBank/DDBJ databases">
        <title>Genome assemblies of two species of porcelain crab, Petrolisthes cinctipes and Petrolisthes manimaculis (Anomura: Porcellanidae).</title>
        <authorList>
            <person name="Angst P."/>
        </authorList>
    </citation>
    <scope>NUCLEOTIDE SEQUENCE</scope>
    <source>
        <strain evidence="2">PB745_01</strain>
        <tissue evidence="2">Gill</tissue>
    </source>
</reference>
<dbReference type="Proteomes" id="UP001286313">
    <property type="component" value="Unassembled WGS sequence"/>
</dbReference>
<sequence length="128" mass="14632">MLRYLMWAREWVVLPMSRRVLWGVVFFGVLYPLLITSCSVFILPGSQKNTPFYGICIVVLVFTPALMDVYLGCVFVGLQKVLVVMRKDLEVKNSKGGTCNLKKANLLTKKWLKLSLLFKTANEVIMRL</sequence>
<name>A0AAE1F074_PETCI</name>
<keyword evidence="1" id="KW-0812">Transmembrane</keyword>
<feature type="transmembrane region" description="Helical" evidence="1">
    <location>
        <begin position="20"/>
        <end position="46"/>
    </location>
</feature>
<accession>A0AAE1F074</accession>
<dbReference type="EMBL" id="JAWQEG010003769">
    <property type="protein sequence ID" value="KAK3864574.1"/>
    <property type="molecule type" value="Genomic_DNA"/>
</dbReference>
<keyword evidence="3" id="KW-1185">Reference proteome</keyword>
<evidence type="ECO:0000256" key="1">
    <source>
        <dbReference type="SAM" id="Phobius"/>
    </source>
</evidence>
<feature type="transmembrane region" description="Helical" evidence="1">
    <location>
        <begin position="52"/>
        <end position="78"/>
    </location>
</feature>
<proteinExistence type="predicted"/>
<keyword evidence="1" id="KW-1133">Transmembrane helix</keyword>
<gene>
    <name evidence="2" type="ORF">Pcinc_029757</name>
</gene>
<protein>
    <submittedName>
        <fullName evidence="2">Uncharacterized protein</fullName>
    </submittedName>
</protein>
<organism evidence="2 3">
    <name type="scientific">Petrolisthes cinctipes</name>
    <name type="common">Flat porcelain crab</name>
    <dbReference type="NCBI Taxonomy" id="88211"/>
    <lineage>
        <taxon>Eukaryota</taxon>
        <taxon>Metazoa</taxon>
        <taxon>Ecdysozoa</taxon>
        <taxon>Arthropoda</taxon>
        <taxon>Crustacea</taxon>
        <taxon>Multicrustacea</taxon>
        <taxon>Malacostraca</taxon>
        <taxon>Eumalacostraca</taxon>
        <taxon>Eucarida</taxon>
        <taxon>Decapoda</taxon>
        <taxon>Pleocyemata</taxon>
        <taxon>Anomura</taxon>
        <taxon>Galatheoidea</taxon>
        <taxon>Porcellanidae</taxon>
        <taxon>Petrolisthes</taxon>
    </lineage>
</organism>
<evidence type="ECO:0000313" key="2">
    <source>
        <dbReference type="EMBL" id="KAK3864574.1"/>
    </source>
</evidence>